<gene>
    <name evidence="2" type="ORF">EF834_01485</name>
</gene>
<proteinExistence type="predicted"/>
<keyword evidence="3" id="KW-1185">Reference proteome</keyword>
<name>A0A438B5I1_9NOCA</name>
<feature type="signal peptide" evidence="1">
    <location>
        <begin position="1"/>
        <end position="26"/>
    </location>
</feature>
<feature type="chain" id="PRO_5019534816" evidence="1">
    <location>
        <begin position="27"/>
        <end position="122"/>
    </location>
</feature>
<evidence type="ECO:0000313" key="3">
    <source>
        <dbReference type="Proteomes" id="UP000284333"/>
    </source>
</evidence>
<dbReference type="RefSeq" id="WP_127944960.1">
    <property type="nucleotide sequence ID" value="NZ_RKLN01000001.1"/>
</dbReference>
<comment type="caution">
    <text evidence="2">The sequence shown here is derived from an EMBL/GenBank/DDBJ whole genome shotgun (WGS) entry which is preliminary data.</text>
</comment>
<accession>A0A438B5I1</accession>
<dbReference type="AlphaFoldDB" id="A0A438B5I1"/>
<evidence type="ECO:0000256" key="1">
    <source>
        <dbReference type="SAM" id="SignalP"/>
    </source>
</evidence>
<reference evidence="2 3" key="1">
    <citation type="submission" date="2018-11" db="EMBL/GenBank/DDBJ databases">
        <title>Rhodococcus spongicola sp. nov. and Rhodococcus xishaensis sp. nov. from marine sponges.</title>
        <authorList>
            <person name="Li L."/>
            <person name="Lin H.W."/>
        </authorList>
    </citation>
    <scope>NUCLEOTIDE SEQUENCE [LARGE SCALE GENOMIC DNA]</scope>
    <source>
        <strain evidence="2 3">LHW50502</strain>
    </source>
</reference>
<sequence>MTLSKLARAGVLAIGLSILGAGVANAEDAWPENGYDVTDSVLMPDQLEFWNPMVKATRVVSPYGRSAQIVCAKFRGVNVQCWQADSEGNPRELDNVPGMEFIGSFTAPPSPVYIYPGMIPSQ</sequence>
<organism evidence="2 3">
    <name type="scientific">Rhodococcus spongiicola</name>
    <dbReference type="NCBI Taxonomy" id="2487352"/>
    <lineage>
        <taxon>Bacteria</taxon>
        <taxon>Bacillati</taxon>
        <taxon>Actinomycetota</taxon>
        <taxon>Actinomycetes</taxon>
        <taxon>Mycobacteriales</taxon>
        <taxon>Nocardiaceae</taxon>
        <taxon>Rhodococcus</taxon>
    </lineage>
</organism>
<dbReference type="Proteomes" id="UP000284333">
    <property type="component" value="Unassembled WGS sequence"/>
</dbReference>
<dbReference type="OrthoDB" id="4554588at2"/>
<keyword evidence="1" id="KW-0732">Signal</keyword>
<protein>
    <submittedName>
        <fullName evidence="2">Uncharacterized protein</fullName>
    </submittedName>
</protein>
<evidence type="ECO:0000313" key="2">
    <source>
        <dbReference type="EMBL" id="RVW06160.1"/>
    </source>
</evidence>
<dbReference type="EMBL" id="RKLN01000001">
    <property type="protein sequence ID" value="RVW06160.1"/>
    <property type="molecule type" value="Genomic_DNA"/>
</dbReference>